<dbReference type="InterPro" id="IPR011990">
    <property type="entry name" value="TPR-like_helical_dom_sf"/>
</dbReference>
<accession>A0A1D7QTH9</accession>
<dbReference type="Gene3D" id="1.25.40.10">
    <property type="entry name" value="Tetratricopeptide repeat domain"/>
    <property type="match status" value="1"/>
</dbReference>
<dbReference type="SUPFAM" id="SSF116965">
    <property type="entry name" value="Hypothetical protein MPN330"/>
    <property type="match status" value="1"/>
</dbReference>
<dbReference type="OrthoDB" id="2364593at2"/>
<dbReference type="SUPFAM" id="SSF48452">
    <property type="entry name" value="TPR-like"/>
    <property type="match status" value="1"/>
</dbReference>
<dbReference type="KEGG" id="bbev:BBEV_0957"/>
<dbReference type="PATRIC" id="fig|632773.3.peg.1016"/>
<reference evidence="1 2" key="1">
    <citation type="submission" date="2015-08" db="EMBL/GenBank/DDBJ databases">
        <title>The complete genome sequence of Bacillus beveridgei MLTeJB.</title>
        <authorList>
            <person name="Hanson T.E."/>
            <person name="Mesa C."/>
            <person name="Basesman S.M."/>
            <person name="Oremland R.S."/>
        </authorList>
    </citation>
    <scope>NUCLEOTIDE SEQUENCE [LARGE SCALE GENOMIC DNA]</scope>
    <source>
        <strain evidence="1 2">MLTeJB</strain>
    </source>
</reference>
<keyword evidence="2" id="KW-1185">Reference proteome</keyword>
<protein>
    <submittedName>
        <fullName evidence="1">TPR repeat protein</fullName>
    </submittedName>
</protein>
<dbReference type="Pfam" id="PF11428">
    <property type="entry name" value="DUF3196"/>
    <property type="match status" value="1"/>
</dbReference>
<evidence type="ECO:0000313" key="2">
    <source>
        <dbReference type="Proteomes" id="UP000094463"/>
    </source>
</evidence>
<gene>
    <name evidence="1" type="ORF">BBEV_0957</name>
</gene>
<name>A0A1D7QTH9_9BACI</name>
<organism evidence="1 2">
    <name type="scientific">Salisediminibacterium beveridgei</name>
    <dbReference type="NCBI Taxonomy" id="632773"/>
    <lineage>
        <taxon>Bacteria</taxon>
        <taxon>Bacillati</taxon>
        <taxon>Bacillota</taxon>
        <taxon>Bacilli</taxon>
        <taxon>Bacillales</taxon>
        <taxon>Bacillaceae</taxon>
        <taxon>Salisediminibacterium</taxon>
    </lineage>
</organism>
<dbReference type="AlphaFoldDB" id="A0A1D7QTH9"/>
<sequence length="350" mass="40503">MREEHDQKDNVIQMPGLVERLVDFGMNALKEKRLYDALTYFNQVTQLDEDHPQGRYGLVIANIELNRLEEARIQCESMLEEGLGDYYDVLKIYISLLVQLTDYERVVEILDEALPLETMPSEMAESFEELLKFAREMVEDDSSKLRQQADDHDMSVTTGDLINTIQQGNTEEQWGAIHKLSHREKSIAVEAYRELLASDGHHPVLKSYVLSTLEEMGIKEQFDVHKFGHTYQVNLADANQLFHREEGMKVVRLIRDQLEAENPSLLSLAEQLWWHYLFAIYPVPLQGSGERAWAGALHMHLEKLMNQEGMEVEDFAEIYGTGADELISCCKHIEEIELLLHHFEIHMTDE</sequence>
<dbReference type="STRING" id="632773.BBEV_0957"/>
<dbReference type="EMBL" id="CP012502">
    <property type="protein sequence ID" value="AOM82326.1"/>
    <property type="molecule type" value="Genomic_DNA"/>
</dbReference>
<evidence type="ECO:0000313" key="1">
    <source>
        <dbReference type="EMBL" id="AOM82326.1"/>
    </source>
</evidence>
<proteinExistence type="predicted"/>
<dbReference type="Proteomes" id="UP000094463">
    <property type="component" value="Chromosome"/>
</dbReference>
<dbReference type="RefSeq" id="WP_069364431.1">
    <property type="nucleotide sequence ID" value="NZ_CP012502.1"/>
</dbReference>
<dbReference type="InterPro" id="IPR024503">
    <property type="entry name" value="DUF3196"/>
</dbReference>